<dbReference type="InterPro" id="IPR006158">
    <property type="entry name" value="Cobalamin-bd"/>
</dbReference>
<feature type="region of interest" description="Disordered" evidence="1">
    <location>
        <begin position="235"/>
        <end position="259"/>
    </location>
</feature>
<dbReference type="GO" id="GO:0031419">
    <property type="term" value="F:cobalamin binding"/>
    <property type="evidence" value="ECO:0007669"/>
    <property type="project" value="InterPro"/>
</dbReference>
<dbReference type="Pfam" id="PF02310">
    <property type="entry name" value="B12-binding"/>
    <property type="match status" value="1"/>
</dbReference>
<dbReference type="PROSITE" id="PS51332">
    <property type="entry name" value="B12_BINDING"/>
    <property type="match status" value="1"/>
</dbReference>
<proteinExistence type="predicted"/>
<evidence type="ECO:0000313" key="4">
    <source>
        <dbReference type="Proteomes" id="UP000594800"/>
    </source>
</evidence>
<dbReference type="CDD" id="cd02065">
    <property type="entry name" value="B12-binding_like"/>
    <property type="match status" value="1"/>
</dbReference>
<evidence type="ECO:0000259" key="2">
    <source>
        <dbReference type="PROSITE" id="PS51332"/>
    </source>
</evidence>
<evidence type="ECO:0000313" key="3">
    <source>
        <dbReference type="EMBL" id="QPH53442.1"/>
    </source>
</evidence>
<dbReference type="RefSeq" id="WP_196102651.1">
    <property type="nucleotide sequence ID" value="NZ_CP064942.1"/>
</dbReference>
<gene>
    <name evidence="3" type="ORF">I0K15_16885</name>
</gene>
<accession>A0A7S9LQN0</accession>
<organism evidence="3 4">
    <name type="scientific">Pontivivens ytuae</name>
    <dbReference type="NCBI Taxonomy" id="2789856"/>
    <lineage>
        <taxon>Bacteria</taxon>
        <taxon>Pseudomonadati</taxon>
        <taxon>Pseudomonadota</taxon>
        <taxon>Alphaproteobacteria</taxon>
        <taxon>Rhodobacterales</taxon>
        <taxon>Paracoccaceae</taxon>
        <taxon>Pontivivens</taxon>
    </lineage>
</organism>
<keyword evidence="4" id="KW-1185">Reference proteome</keyword>
<feature type="compositionally biased region" description="Polar residues" evidence="1">
    <location>
        <begin position="237"/>
        <end position="247"/>
    </location>
</feature>
<protein>
    <submittedName>
        <fullName evidence="3">Cobalamin B12-binding domain-containing protein</fullName>
    </submittedName>
</protein>
<dbReference type="GO" id="GO:0046872">
    <property type="term" value="F:metal ion binding"/>
    <property type="evidence" value="ECO:0007669"/>
    <property type="project" value="InterPro"/>
</dbReference>
<dbReference type="KEGG" id="poz:I0K15_16885"/>
<name>A0A7S9LQN0_9RHOB</name>
<dbReference type="SUPFAM" id="SSF52242">
    <property type="entry name" value="Cobalamin (vitamin B12)-binding domain"/>
    <property type="match status" value="1"/>
</dbReference>
<dbReference type="Proteomes" id="UP000594800">
    <property type="component" value="Chromosome"/>
</dbReference>
<dbReference type="EMBL" id="CP064942">
    <property type="protein sequence ID" value="QPH53442.1"/>
    <property type="molecule type" value="Genomic_DNA"/>
</dbReference>
<dbReference type="InterPro" id="IPR036724">
    <property type="entry name" value="Cobalamin-bd_sf"/>
</dbReference>
<feature type="domain" description="B12-binding" evidence="2">
    <location>
        <begin position="114"/>
        <end position="246"/>
    </location>
</feature>
<reference evidence="3 4" key="1">
    <citation type="submission" date="2020-11" db="EMBL/GenBank/DDBJ databases">
        <title>Description of Pontivivens ytuae sp. nov. isolated from deep sea sediment of Mariana Trench.</title>
        <authorList>
            <person name="Wang Z."/>
            <person name="Sun Q.-L."/>
            <person name="Xu X.-D."/>
            <person name="Tang Y.-Z."/>
            <person name="Zhang J."/>
        </authorList>
    </citation>
    <scope>NUCLEOTIDE SEQUENCE [LARGE SCALE GENOMIC DNA]</scope>
    <source>
        <strain evidence="3 4">MT2928</strain>
    </source>
</reference>
<dbReference type="AlphaFoldDB" id="A0A7S9LQN0"/>
<sequence>MSALAELALTMVAGEQFSPSTPEFERTVRALCESLVQPDEARHRAQIDQLLRSGVSVDEVLGLYIPAAARLLGTDWVEDRLNWAAVTIGSAHLQRQVRRLSAHPLRDAPATETGQTVLLVTLEGDQHTLGACLAADGMRQAGLRVQMAMGLSAEEVAAIATARPLSMIGLSLGSAKMQPEAERLVAMLHGSMKERCPIVVGGAVASPDVNVKSLVGVDLITSDMSEALEFCGLPTMSEMSSDPTKPLQSKAAPTRGRPV</sequence>
<dbReference type="Gene3D" id="3.40.50.280">
    <property type="entry name" value="Cobalamin-binding domain"/>
    <property type="match status" value="1"/>
</dbReference>
<evidence type="ECO:0000256" key="1">
    <source>
        <dbReference type="SAM" id="MobiDB-lite"/>
    </source>
</evidence>